<comment type="caution">
    <text evidence="3">The sequence shown here is derived from an EMBL/GenBank/DDBJ whole genome shotgun (WGS) entry which is preliminary data.</text>
</comment>
<name>A0A5N1JIJ1_9BACT</name>
<dbReference type="Pfam" id="PF02517">
    <property type="entry name" value="Rce1-like"/>
    <property type="match status" value="1"/>
</dbReference>
<protein>
    <submittedName>
        <fullName evidence="3">CPBP family intramembrane metalloprotease</fullName>
    </submittedName>
</protein>
<feature type="transmembrane region" description="Helical" evidence="1">
    <location>
        <begin position="72"/>
        <end position="91"/>
    </location>
</feature>
<keyword evidence="3" id="KW-0378">Hydrolase</keyword>
<gene>
    <name evidence="3" type="ORF">F0P93_00425</name>
</gene>
<keyword evidence="3" id="KW-0482">Metalloprotease</keyword>
<feature type="transmembrane region" description="Helical" evidence="1">
    <location>
        <begin position="40"/>
        <end position="60"/>
    </location>
</feature>
<evidence type="ECO:0000256" key="1">
    <source>
        <dbReference type="SAM" id="Phobius"/>
    </source>
</evidence>
<keyword evidence="4" id="KW-1185">Reference proteome</keyword>
<dbReference type="InterPro" id="IPR042150">
    <property type="entry name" value="MmRce1-like"/>
</dbReference>
<accession>A0A5N1JIJ1</accession>
<organism evidence="3 4">
    <name type="scientific">Larkinella humicola</name>
    <dbReference type="NCBI Taxonomy" id="2607654"/>
    <lineage>
        <taxon>Bacteria</taxon>
        <taxon>Pseudomonadati</taxon>
        <taxon>Bacteroidota</taxon>
        <taxon>Cytophagia</taxon>
        <taxon>Cytophagales</taxon>
        <taxon>Spirosomataceae</taxon>
        <taxon>Larkinella</taxon>
    </lineage>
</organism>
<dbReference type="InterPro" id="IPR003675">
    <property type="entry name" value="Rce1/LyrA-like_dom"/>
</dbReference>
<dbReference type="PANTHER" id="PTHR35797">
    <property type="entry name" value="PROTEASE-RELATED"/>
    <property type="match status" value="1"/>
</dbReference>
<dbReference type="GO" id="GO:0004175">
    <property type="term" value="F:endopeptidase activity"/>
    <property type="evidence" value="ECO:0007669"/>
    <property type="project" value="UniProtKB-ARBA"/>
</dbReference>
<keyword evidence="3" id="KW-0645">Protease</keyword>
<dbReference type="GO" id="GO:0006508">
    <property type="term" value="P:proteolysis"/>
    <property type="evidence" value="ECO:0007669"/>
    <property type="project" value="UniProtKB-KW"/>
</dbReference>
<sequence length="307" mass="34167">MMTVTPDPVSSQSLLKPFALVLDFLNPGIPPDLIDSMKRLLAYFLTTCAISWLCWSPYWLSFFPKAWKTSAFLHYLGLLGPLLSAVIWTKTENSSRGLRALFTSLLVPREPVFYGLLSALLPFLILFAAVGISTQGAIQTVDWRGLWHSHELATMSPIPFVALNLFVVGFGEETGWRGYALPRLQQRFSALTSSLLITAGWALWHWPLFFYVRSGYHSMDGAGIVGWLISLLTGSLLFTWLFNSSRGSLLACALFHATMDIAFMADLGRPDVMTYVGMAVTLWGAGILLVLKPTNLSRQPRVKTLEQ</sequence>
<feature type="transmembrane region" description="Helical" evidence="1">
    <location>
        <begin position="112"/>
        <end position="132"/>
    </location>
</feature>
<proteinExistence type="predicted"/>
<keyword evidence="1" id="KW-1133">Transmembrane helix</keyword>
<feature type="transmembrane region" description="Helical" evidence="1">
    <location>
        <begin position="273"/>
        <end position="291"/>
    </location>
</feature>
<dbReference type="PANTHER" id="PTHR35797:SF1">
    <property type="entry name" value="PROTEASE"/>
    <property type="match status" value="1"/>
</dbReference>
<dbReference type="GO" id="GO:0008237">
    <property type="term" value="F:metallopeptidase activity"/>
    <property type="evidence" value="ECO:0007669"/>
    <property type="project" value="UniProtKB-KW"/>
</dbReference>
<feature type="transmembrane region" description="Helical" evidence="1">
    <location>
        <begin position="152"/>
        <end position="170"/>
    </location>
</feature>
<feature type="transmembrane region" description="Helical" evidence="1">
    <location>
        <begin position="191"/>
        <end position="212"/>
    </location>
</feature>
<reference evidence="3 4" key="1">
    <citation type="submission" date="2019-09" db="EMBL/GenBank/DDBJ databases">
        <title>Genome Sequence of Larkinella sp MA1.</title>
        <authorList>
            <person name="Srinivasan S."/>
        </authorList>
    </citation>
    <scope>NUCLEOTIDE SEQUENCE [LARGE SCALE GENOMIC DNA]</scope>
    <source>
        <strain evidence="3 4">MA1</strain>
    </source>
</reference>
<evidence type="ECO:0000313" key="3">
    <source>
        <dbReference type="EMBL" id="KAA9356255.1"/>
    </source>
</evidence>
<dbReference type="EMBL" id="VTWS01000001">
    <property type="protein sequence ID" value="KAA9356255.1"/>
    <property type="molecule type" value="Genomic_DNA"/>
</dbReference>
<keyword evidence="1" id="KW-0812">Transmembrane</keyword>
<feature type="domain" description="CAAX prenyl protease 2/Lysostaphin resistance protein A-like" evidence="2">
    <location>
        <begin position="156"/>
        <end position="261"/>
    </location>
</feature>
<keyword evidence="1" id="KW-0472">Membrane</keyword>
<dbReference type="AlphaFoldDB" id="A0A5N1JIJ1"/>
<dbReference type="Proteomes" id="UP000326344">
    <property type="component" value="Unassembled WGS sequence"/>
</dbReference>
<evidence type="ECO:0000313" key="4">
    <source>
        <dbReference type="Proteomes" id="UP000326344"/>
    </source>
</evidence>
<dbReference type="GO" id="GO:0080120">
    <property type="term" value="P:CAAX-box protein maturation"/>
    <property type="evidence" value="ECO:0007669"/>
    <property type="project" value="UniProtKB-ARBA"/>
</dbReference>
<evidence type="ECO:0000259" key="2">
    <source>
        <dbReference type="Pfam" id="PF02517"/>
    </source>
</evidence>
<feature type="transmembrane region" description="Helical" evidence="1">
    <location>
        <begin position="224"/>
        <end position="242"/>
    </location>
</feature>